<dbReference type="SUPFAM" id="SSF54611">
    <property type="entry name" value="SecB-like"/>
    <property type="match status" value="1"/>
</dbReference>
<comment type="caution">
    <text evidence="1">The sequence shown here is derived from an EMBL/GenBank/DDBJ whole genome shotgun (WGS) entry which is preliminary data.</text>
</comment>
<keyword evidence="2" id="KW-1185">Reference proteome</keyword>
<proteinExistence type="predicted"/>
<organism evidence="1 2">
    <name type="scientific">Providencia huaxiensis</name>
    <dbReference type="NCBI Taxonomy" id="2027290"/>
    <lineage>
        <taxon>Bacteria</taxon>
        <taxon>Pseudomonadati</taxon>
        <taxon>Pseudomonadota</taxon>
        <taxon>Gammaproteobacteria</taxon>
        <taxon>Enterobacterales</taxon>
        <taxon>Morganellaceae</taxon>
        <taxon>Providencia</taxon>
    </lineage>
</organism>
<evidence type="ECO:0008006" key="3">
    <source>
        <dbReference type="Google" id="ProtNLM"/>
    </source>
</evidence>
<dbReference type="RefSeq" id="WP_240105864.1">
    <property type="nucleotide sequence ID" value="NZ_CP145912.1"/>
</dbReference>
<name>A0ABU2IZH7_9GAMM</name>
<dbReference type="Proteomes" id="UP001252207">
    <property type="component" value="Unassembled WGS sequence"/>
</dbReference>
<evidence type="ECO:0000313" key="1">
    <source>
        <dbReference type="EMBL" id="MDT0134476.1"/>
    </source>
</evidence>
<dbReference type="Gene3D" id="3.10.420.10">
    <property type="entry name" value="SecB-like"/>
    <property type="match status" value="1"/>
</dbReference>
<sequence length="131" mass="15195">MDIKLTHKKVETLSIRSVVDGELEQEKEFHINIGSTIYSHKSKKNIVRIRYPVTLNVKDKVSVSMDYDFYFALSEDVTEEFNDSVTAKKEAPAIAFPYIKIYLDNVLAMSGYKDIEIPFIDFNKDPFEFDN</sequence>
<protein>
    <recommendedName>
        <fullName evidence="3">Preprotein translocase subunit SecB</fullName>
    </recommendedName>
</protein>
<dbReference type="EMBL" id="JANAVW010000001">
    <property type="protein sequence ID" value="MDT0134476.1"/>
    <property type="molecule type" value="Genomic_DNA"/>
</dbReference>
<dbReference type="GeneID" id="89490900"/>
<gene>
    <name evidence="1" type="ORF">NLX89_14125</name>
</gene>
<accession>A0ABU2IZH7</accession>
<evidence type="ECO:0000313" key="2">
    <source>
        <dbReference type="Proteomes" id="UP001252207"/>
    </source>
</evidence>
<reference evidence="1 2" key="1">
    <citation type="submission" date="2022-06" db="EMBL/GenBank/DDBJ databases">
        <title>Chromosome and plasmid sequencings of Enterobacteriales species co-exiting double carbapenemases.</title>
        <authorList>
            <person name="Fu Y."/>
        </authorList>
    </citation>
    <scope>NUCLEOTIDE SEQUENCE [LARGE SCALE GENOMIC DNA]</scope>
    <source>
        <strain evidence="1 2">21030615019</strain>
    </source>
</reference>
<dbReference type="InterPro" id="IPR035958">
    <property type="entry name" value="SecB-like_sf"/>
</dbReference>